<dbReference type="AlphaFoldDB" id="A0A1Y5SYW4"/>
<keyword evidence="3" id="KW-0548">Nucleotidyltransferase</keyword>
<dbReference type="GO" id="GO:0009360">
    <property type="term" value="C:DNA polymerase III complex"/>
    <property type="evidence" value="ECO:0007669"/>
    <property type="project" value="TreeGrafter"/>
</dbReference>
<feature type="domain" description="AAA+ ATPase" evidence="2">
    <location>
        <begin position="48"/>
        <end position="213"/>
    </location>
</feature>
<dbReference type="SMART" id="SM00382">
    <property type="entry name" value="AAA"/>
    <property type="match status" value="1"/>
</dbReference>
<evidence type="ECO:0000256" key="1">
    <source>
        <dbReference type="SAM" id="MobiDB-lite"/>
    </source>
</evidence>
<dbReference type="InterPro" id="IPR003593">
    <property type="entry name" value="AAA+_ATPase"/>
</dbReference>
<proteinExistence type="predicted"/>
<dbReference type="Proteomes" id="UP000193307">
    <property type="component" value="Unassembled WGS sequence"/>
</dbReference>
<dbReference type="STRING" id="658057.SAMN04488032_107124"/>
<dbReference type="NCBIfam" id="NF005677">
    <property type="entry name" value="PRK07471.1"/>
    <property type="match status" value="1"/>
</dbReference>
<organism evidence="3 4">
    <name type="scientific">Pacificibacter marinus</name>
    <dbReference type="NCBI Taxonomy" id="658057"/>
    <lineage>
        <taxon>Bacteria</taxon>
        <taxon>Pseudomonadati</taxon>
        <taxon>Pseudomonadota</taxon>
        <taxon>Alphaproteobacteria</taxon>
        <taxon>Rhodobacterales</taxon>
        <taxon>Roseobacteraceae</taxon>
        <taxon>Pacificibacter</taxon>
    </lineage>
</organism>
<dbReference type="GO" id="GO:0003887">
    <property type="term" value="F:DNA-directed DNA polymerase activity"/>
    <property type="evidence" value="ECO:0007669"/>
    <property type="project" value="UniProtKB-EC"/>
</dbReference>
<dbReference type="PANTHER" id="PTHR11669:SF8">
    <property type="entry name" value="DNA POLYMERASE III SUBUNIT DELTA"/>
    <property type="match status" value="1"/>
</dbReference>
<evidence type="ECO:0000259" key="2">
    <source>
        <dbReference type="SMART" id="SM00382"/>
    </source>
</evidence>
<protein>
    <submittedName>
        <fullName evidence="3">DNA polymerase III subunit tau</fullName>
        <ecNumber evidence="3">2.7.7.7</ecNumber>
    </submittedName>
</protein>
<evidence type="ECO:0000313" key="4">
    <source>
        <dbReference type="Proteomes" id="UP000193307"/>
    </source>
</evidence>
<evidence type="ECO:0000313" key="3">
    <source>
        <dbReference type="EMBL" id="SLN49734.1"/>
    </source>
</evidence>
<dbReference type="Gene3D" id="3.40.50.300">
    <property type="entry name" value="P-loop containing nucleotide triphosphate hydrolases"/>
    <property type="match status" value="1"/>
</dbReference>
<name>A0A1Y5SYW4_9RHOB</name>
<dbReference type="InterPro" id="IPR050238">
    <property type="entry name" value="DNA_Rep/Repair_Clamp_Loader"/>
</dbReference>
<dbReference type="EC" id="2.7.7.7" evidence="3"/>
<dbReference type="Pfam" id="PF13177">
    <property type="entry name" value="DNA_pol3_delta2"/>
    <property type="match status" value="1"/>
</dbReference>
<gene>
    <name evidence="3" type="primary">dnaX_2</name>
    <name evidence="3" type="ORF">PAM7971_02445</name>
</gene>
<dbReference type="InterPro" id="IPR027417">
    <property type="entry name" value="P-loop_NTPase"/>
</dbReference>
<reference evidence="3 4" key="1">
    <citation type="submission" date="2017-03" db="EMBL/GenBank/DDBJ databases">
        <authorList>
            <person name="Afonso C.L."/>
            <person name="Miller P.J."/>
            <person name="Scott M.A."/>
            <person name="Spackman E."/>
            <person name="Goraichik I."/>
            <person name="Dimitrov K.M."/>
            <person name="Suarez D.L."/>
            <person name="Swayne D.E."/>
        </authorList>
    </citation>
    <scope>NUCLEOTIDE SEQUENCE [LARGE SCALE GENOMIC DNA]</scope>
    <source>
        <strain evidence="3 4">CECT 7971</strain>
    </source>
</reference>
<dbReference type="PANTHER" id="PTHR11669">
    <property type="entry name" value="REPLICATION FACTOR C / DNA POLYMERASE III GAMMA-TAU SUBUNIT"/>
    <property type="match status" value="1"/>
</dbReference>
<dbReference type="GO" id="GO:0006261">
    <property type="term" value="P:DNA-templated DNA replication"/>
    <property type="evidence" value="ECO:0007669"/>
    <property type="project" value="TreeGrafter"/>
</dbReference>
<dbReference type="OrthoDB" id="9811073at2"/>
<accession>A0A1Y5SYW4</accession>
<keyword evidence="3" id="KW-0808">Transferase</keyword>
<dbReference type="EMBL" id="FWFW01000007">
    <property type="protein sequence ID" value="SLN49734.1"/>
    <property type="molecule type" value="Genomic_DNA"/>
</dbReference>
<feature type="region of interest" description="Disordered" evidence="1">
    <location>
        <begin position="1"/>
        <end position="28"/>
    </location>
</feature>
<dbReference type="SUPFAM" id="SSF52540">
    <property type="entry name" value="P-loop containing nucleoside triphosphate hydrolases"/>
    <property type="match status" value="1"/>
</dbReference>
<keyword evidence="4" id="KW-1185">Reference proteome</keyword>
<sequence length="384" mass="41170">MRAPVGEMELQPEADRAPGAPHPRETQHLFGQSSAEAAFLEAFNTGRMHHAWLISGPRGVGKATLAWRIARFLLSQPASGDAAGMFDDAPPAATTLDIGHDTPVYRRSAQLAEPRLCLIRRAYDAKKGKHTAKISVEEVRKLNSFFHMSATDGGHRVVIVDSADEMNTASANALLKTLEEPPKHAVLLLISHQPSRLLPTIRSRCRALRLGPLNGEDVSRALDAAGFDAAHQSDALAELSAGSVGEALRLTNLDGMDAYSEVIALFATLPKLDRVRALKLAESCVGAANVDRYELILGLIDQFLTRVARTGAGRPPLVEAAKGEAALMARLAPDGMSAKDWATLQQEISARAAHARAVNLDPAALILDMVFKINDTASRAARLG</sequence>
<dbReference type="RefSeq" id="WP_085849572.1">
    <property type="nucleotide sequence ID" value="NZ_FNZV01000007.1"/>
</dbReference>